<gene>
    <name evidence="12" type="ORF">IAA04_03070</name>
</gene>
<dbReference type="Gene3D" id="1.10.443.10">
    <property type="entry name" value="Intergrase catalytic core"/>
    <property type="match status" value="1"/>
</dbReference>
<dbReference type="InterPro" id="IPR044068">
    <property type="entry name" value="CB"/>
</dbReference>
<evidence type="ECO:0000256" key="4">
    <source>
        <dbReference type="ARBA" id="ARBA00022829"/>
    </source>
</evidence>
<reference evidence="12" key="1">
    <citation type="journal article" date="2021" name="PeerJ">
        <title>Extensive microbial diversity within the chicken gut microbiome revealed by metagenomics and culture.</title>
        <authorList>
            <person name="Gilroy R."/>
            <person name="Ravi A."/>
            <person name="Getino M."/>
            <person name="Pursley I."/>
            <person name="Horton D.L."/>
            <person name="Alikhan N.F."/>
            <person name="Baker D."/>
            <person name="Gharbi K."/>
            <person name="Hall N."/>
            <person name="Watson M."/>
            <person name="Adriaenssens E.M."/>
            <person name="Foster-Nyarko E."/>
            <person name="Jarju S."/>
            <person name="Secka A."/>
            <person name="Antonio M."/>
            <person name="Oren A."/>
            <person name="Chaudhuri R.R."/>
            <person name="La Ragione R."/>
            <person name="Hildebrand F."/>
            <person name="Pallen M.J."/>
        </authorList>
    </citation>
    <scope>NUCLEOTIDE SEQUENCE</scope>
    <source>
        <strain evidence="12">CHK183-5548</strain>
    </source>
</reference>
<dbReference type="InterPro" id="IPR010998">
    <property type="entry name" value="Integrase_recombinase_N"/>
</dbReference>
<feature type="domain" description="Core-binding (CB)" evidence="11">
    <location>
        <begin position="51"/>
        <end position="133"/>
    </location>
</feature>
<evidence type="ECO:0000256" key="3">
    <source>
        <dbReference type="ARBA" id="ARBA00022618"/>
    </source>
</evidence>
<dbReference type="InterPro" id="IPR011010">
    <property type="entry name" value="DNA_brk_join_enz"/>
</dbReference>
<dbReference type="Proteomes" id="UP000823883">
    <property type="component" value="Unassembled WGS sequence"/>
</dbReference>
<dbReference type="Gene3D" id="1.10.150.130">
    <property type="match status" value="1"/>
</dbReference>
<accession>A0A9D2P9W7</accession>
<dbReference type="GO" id="GO:0015074">
    <property type="term" value="P:DNA integration"/>
    <property type="evidence" value="ECO:0007669"/>
    <property type="project" value="UniProtKB-KW"/>
</dbReference>
<dbReference type="GO" id="GO:0007059">
    <property type="term" value="P:chromosome segregation"/>
    <property type="evidence" value="ECO:0007669"/>
    <property type="project" value="UniProtKB-KW"/>
</dbReference>
<comment type="caution">
    <text evidence="12">The sequence shown here is derived from an EMBL/GenBank/DDBJ whole genome shotgun (WGS) entry which is preliminary data.</text>
</comment>
<evidence type="ECO:0000256" key="7">
    <source>
        <dbReference type="ARBA" id="ARBA00023172"/>
    </source>
</evidence>
<comment type="subcellular location">
    <subcellularLocation>
        <location evidence="1">Cytoplasm</location>
    </subcellularLocation>
</comment>
<dbReference type="Pfam" id="PF00589">
    <property type="entry name" value="Phage_integrase"/>
    <property type="match status" value="1"/>
</dbReference>
<name>A0A9D2P9W7_9FIRM</name>
<dbReference type="SUPFAM" id="SSF56349">
    <property type="entry name" value="DNA breaking-rejoining enzymes"/>
    <property type="match status" value="1"/>
</dbReference>
<organism evidence="12 13">
    <name type="scientific">Candidatus Lachnoclostridium pullistercoris</name>
    <dbReference type="NCBI Taxonomy" id="2838632"/>
    <lineage>
        <taxon>Bacteria</taxon>
        <taxon>Bacillati</taxon>
        <taxon>Bacillota</taxon>
        <taxon>Clostridia</taxon>
        <taxon>Lachnospirales</taxon>
        <taxon>Lachnospiraceae</taxon>
    </lineage>
</organism>
<dbReference type="InterPro" id="IPR050090">
    <property type="entry name" value="Tyrosine_recombinase_XerCD"/>
</dbReference>
<evidence type="ECO:0000256" key="8">
    <source>
        <dbReference type="ARBA" id="ARBA00023306"/>
    </source>
</evidence>
<evidence type="ECO:0000256" key="2">
    <source>
        <dbReference type="ARBA" id="ARBA00022490"/>
    </source>
</evidence>
<dbReference type="PANTHER" id="PTHR30349">
    <property type="entry name" value="PHAGE INTEGRASE-RELATED"/>
    <property type="match status" value="1"/>
</dbReference>
<keyword evidence="6 9" id="KW-0238">DNA-binding</keyword>
<keyword evidence="8" id="KW-0131">Cell cycle</keyword>
<evidence type="ECO:0000256" key="5">
    <source>
        <dbReference type="ARBA" id="ARBA00022908"/>
    </source>
</evidence>
<keyword evidence="5" id="KW-0229">DNA integration</keyword>
<dbReference type="GO" id="GO:0005737">
    <property type="term" value="C:cytoplasm"/>
    <property type="evidence" value="ECO:0007669"/>
    <property type="project" value="UniProtKB-SubCell"/>
</dbReference>
<dbReference type="GO" id="GO:0006310">
    <property type="term" value="P:DNA recombination"/>
    <property type="evidence" value="ECO:0007669"/>
    <property type="project" value="UniProtKB-KW"/>
</dbReference>
<evidence type="ECO:0000256" key="6">
    <source>
        <dbReference type="ARBA" id="ARBA00023125"/>
    </source>
</evidence>
<keyword evidence="2" id="KW-0963">Cytoplasm</keyword>
<keyword evidence="7" id="KW-0233">DNA recombination</keyword>
<proteinExistence type="predicted"/>
<evidence type="ECO:0000256" key="9">
    <source>
        <dbReference type="PROSITE-ProRule" id="PRU01248"/>
    </source>
</evidence>
<evidence type="ECO:0000259" key="11">
    <source>
        <dbReference type="PROSITE" id="PS51900"/>
    </source>
</evidence>
<dbReference type="GO" id="GO:0051301">
    <property type="term" value="P:cell division"/>
    <property type="evidence" value="ECO:0007669"/>
    <property type="project" value="UniProtKB-KW"/>
</dbReference>
<evidence type="ECO:0000259" key="10">
    <source>
        <dbReference type="PROSITE" id="PS51898"/>
    </source>
</evidence>
<feature type="domain" description="Tyr recombinase" evidence="10">
    <location>
        <begin position="154"/>
        <end position="336"/>
    </location>
</feature>
<dbReference type="InterPro" id="IPR002104">
    <property type="entry name" value="Integrase_catalytic"/>
</dbReference>
<sequence>MVEEIIQTIKQAMMPDLTDAQMEKLENVLYITLHGKQITEECNELAPTGEDGDVAKINMFLGSKKTTGRADGTLQQYSREIYTMLDFLGKRLEDITAMDLRYYYAVMRERRGIQMSTMQTRIHYLSSFWDFLTLEKLVPDNPVRRIGGLKVETTVKKPFAQEELEALRLHCDRSRDRALVEFLLATGLRVSELCKLDVGDIDFYRMEFYVRGKGGKERLCLLDDIAKFHLKRYLRERQRKERIGEDDLCRRPLFVAAKAPFERMSIAGVQYLLKELGRKAAVANVHPHRFRRTFACDMIGRGMPVEQLMVLMGHSKIETTMIYVTVKTSSVREAYRRLRAG</sequence>
<dbReference type="GO" id="GO:0003677">
    <property type="term" value="F:DNA binding"/>
    <property type="evidence" value="ECO:0007669"/>
    <property type="project" value="UniProtKB-UniRule"/>
</dbReference>
<dbReference type="EMBL" id="DWWL01000016">
    <property type="protein sequence ID" value="HJC47016.1"/>
    <property type="molecule type" value="Genomic_DNA"/>
</dbReference>
<evidence type="ECO:0000313" key="12">
    <source>
        <dbReference type="EMBL" id="HJC47016.1"/>
    </source>
</evidence>
<evidence type="ECO:0000256" key="1">
    <source>
        <dbReference type="ARBA" id="ARBA00004496"/>
    </source>
</evidence>
<dbReference type="PROSITE" id="PS51900">
    <property type="entry name" value="CB"/>
    <property type="match status" value="1"/>
</dbReference>
<evidence type="ECO:0000313" key="13">
    <source>
        <dbReference type="Proteomes" id="UP000823883"/>
    </source>
</evidence>
<dbReference type="InterPro" id="IPR013762">
    <property type="entry name" value="Integrase-like_cat_sf"/>
</dbReference>
<dbReference type="AlphaFoldDB" id="A0A9D2P9W7"/>
<dbReference type="PANTHER" id="PTHR30349:SF77">
    <property type="entry name" value="TYROSINE RECOMBINASE XERC"/>
    <property type="match status" value="1"/>
</dbReference>
<keyword evidence="4" id="KW-0159">Chromosome partition</keyword>
<dbReference type="PROSITE" id="PS51898">
    <property type="entry name" value="TYR_RECOMBINASE"/>
    <property type="match status" value="1"/>
</dbReference>
<keyword evidence="3" id="KW-0132">Cell division</keyword>
<protein>
    <submittedName>
        <fullName evidence="12">Tyrosine-type recombinase/integrase</fullName>
    </submittedName>
</protein>
<reference evidence="12" key="2">
    <citation type="submission" date="2021-04" db="EMBL/GenBank/DDBJ databases">
        <authorList>
            <person name="Gilroy R."/>
        </authorList>
    </citation>
    <scope>NUCLEOTIDE SEQUENCE</scope>
    <source>
        <strain evidence="12">CHK183-5548</strain>
    </source>
</reference>